<evidence type="ECO:0000313" key="3">
    <source>
        <dbReference type="EMBL" id="GAA3713742.1"/>
    </source>
</evidence>
<keyword evidence="4" id="KW-1185">Reference proteome</keyword>
<gene>
    <name evidence="3" type="ORF">GCM10022378_00710</name>
</gene>
<sequence>MGRLLKFMVLFLLVLQAAACSRGLEEAETRPHETFDRTYEPAEIGRLQAVPDIEVVDGLTYVDGILIANKEYALPKDYNPGLQPEVVESYKQMFRDGAEEGLDFILVSGFRSYDYQVGLYNRYVAREGKEAADRYSARPGHSEHQTGLTIDVGSAESTANLKTEFGETPEYEWMKDVAHEYGFIVRYPEGKEDITGYMYEPWHLRYVGDEAEAIYESGLSLEEYLGID</sequence>
<dbReference type="InterPro" id="IPR052179">
    <property type="entry name" value="DD-CPase-like"/>
</dbReference>
<dbReference type="Pfam" id="PF02557">
    <property type="entry name" value="VanY"/>
    <property type="match status" value="1"/>
</dbReference>
<dbReference type="SUPFAM" id="SSF55166">
    <property type="entry name" value="Hedgehog/DD-peptidase"/>
    <property type="match status" value="1"/>
</dbReference>
<dbReference type="InterPro" id="IPR003709">
    <property type="entry name" value="VanY-like_core_dom"/>
</dbReference>
<organism evidence="3 4">
    <name type="scientific">Salinicoccus jeotgali</name>
    <dbReference type="NCBI Taxonomy" id="381634"/>
    <lineage>
        <taxon>Bacteria</taxon>
        <taxon>Bacillati</taxon>
        <taxon>Bacillota</taxon>
        <taxon>Bacilli</taxon>
        <taxon>Bacillales</taxon>
        <taxon>Staphylococcaceae</taxon>
        <taxon>Salinicoccus</taxon>
    </lineage>
</organism>
<dbReference type="Gene3D" id="3.30.1380.10">
    <property type="match status" value="1"/>
</dbReference>
<evidence type="ECO:0000313" key="4">
    <source>
        <dbReference type="Proteomes" id="UP001500920"/>
    </source>
</evidence>
<dbReference type="Proteomes" id="UP001500920">
    <property type="component" value="Unassembled WGS sequence"/>
</dbReference>
<dbReference type="CDD" id="cd14852">
    <property type="entry name" value="LD-carboxypeptidase"/>
    <property type="match status" value="1"/>
</dbReference>
<feature type="domain" description="D-alanyl-D-alanine carboxypeptidase-like core" evidence="2">
    <location>
        <begin position="82"/>
        <end position="209"/>
    </location>
</feature>
<name>A0ABP7E3A5_9STAP</name>
<evidence type="ECO:0000259" key="2">
    <source>
        <dbReference type="Pfam" id="PF02557"/>
    </source>
</evidence>
<dbReference type="InterPro" id="IPR058193">
    <property type="entry name" value="VanY/YodJ_core_dom"/>
</dbReference>
<accession>A0ABP7E3A5</accession>
<dbReference type="PANTHER" id="PTHR34385">
    <property type="entry name" value="D-ALANYL-D-ALANINE CARBOXYPEPTIDASE"/>
    <property type="match status" value="1"/>
</dbReference>
<feature type="chain" id="PRO_5046696009" evidence="1">
    <location>
        <begin position="20"/>
        <end position="228"/>
    </location>
</feature>
<keyword evidence="1" id="KW-0732">Signal</keyword>
<dbReference type="PANTHER" id="PTHR34385:SF1">
    <property type="entry name" value="PEPTIDOGLYCAN L-ALANYL-D-GLUTAMATE ENDOPEPTIDASE CWLK"/>
    <property type="match status" value="1"/>
</dbReference>
<feature type="signal peptide" evidence="1">
    <location>
        <begin position="1"/>
        <end position="19"/>
    </location>
</feature>
<protein>
    <submittedName>
        <fullName evidence="3">M15 family metallopeptidase</fullName>
    </submittedName>
</protein>
<proteinExistence type="predicted"/>
<comment type="caution">
    <text evidence="3">The sequence shown here is derived from an EMBL/GenBank/DDBJ whole genome shotgun (WGS) entry which is preliminary data.</text>
</comment>
<dbReference type="RefSeq" id="WP_344700632.1">
    <property type="nucleotide sequence ID" value="NZ_BAABCK010000002.1"/>
</dbReference>
<reference evidence="4" key="1">
    <citation type="journal article" date="2019" name="Int. J. Syst. Evol. Microbiol.">
        <title>The Global Catalogue of Microorganisms (GCM) 10K type strain sequencing project: providing services to taxonomists for standard genome sequencing and annotation.</title>
        <authorList>
            <consortium name="The Broad Institute Genomics Platform"/>
            <consortium name="The Broad Institute Genome Sequencing Center for Infectious Disease"/>
            <person name="Wu L."/>
            <person name="Ma J."/>
        </authorList>
    </citation>
    <scope>NUCLEOTIDE SEQUENCE [LARGE SCALE GENOMIC DNA]</scope>
    <source>
        <strain evidence="4">JCM 16981</strain>
    </source>
</reference>
<evidence type="ECO:0000256" key="1">
    <source>
        <dbReference type="SAM" id="SignalP"/>
    </source>
</evidence>
<dbReference type="EMBL" id="BAABCK010000002">
    <property type="protein sequence ID" value="GAA3713742.1"/>
    <property type="molecule type" value="Genomic_DNA"/>
</dbReference>
<dbReference type="InterPro" id="IPR009045">
    <property type="entry name" value="Zn_M74/Hedgehog-like"/>
</dbReference>